<accession>A0A0B7HL78</accession>
<sequence>MKISVELTFSPLQDDFEQPIIHFIKKLRNSGLKVLENPLSTQVYGDYDKVMHILTVEIKEAMELVERGLMYIKIVKSDRYDYEPHF</sequence>
<dbReference type="SUPFAM" id="SSF89957">
    <property type="entry name" value="MTH1187/YkoF-like"/>
    <property type="match status" value="1"/>
</dbReference>
<dbReference type="Gene3D" id="3.30.70.930">
    <property type="match status" value="1"/>
</dbReference>
<dbReference type="RefSeq" id="WP_018278885.1">
    <property type="nucleotide sequence ID" value="NZ_CDOF01000024.1"/>
</dbReference>
<dbReference type="AlphaFoldDB" id="A0A0B7HL78"/>
<proteinExistence type="predicted"/>
<dbReference type="InterPro" id="IPR029756">
    <property type="entry name" value="MTH1187/YkoF-like"/>
</dbReference>
<evidence type="ECO:0000259" key="1">
    <source>
        <dbReference type="Pfam" id="PF01910"/>
    </source>
</evidence>
<gene>
    <name evidence="2" type="ORF">CCYN74_40137</name>
</gene>
<name>A0A0B7HL78_9FLAO</name>
<reference evidence="2 3" key="1">
    <citation type="submission" date="2015-01" db="EMBL/GenBank/DDBJ databases">
        <authorList>
            <person name="MANFREDI Pablo"/>
        </authorList>
    </citation>
    <scope>NUCLEOTIDE SEQUENCE [LARGE SCALE GENOMIC DNA]</scope>
    <source>
        <strain evidence="2 3">Ccy74</strain>
    </source>
</reference>
<evidence type="ECO:0000313" key="2">
    <source>
        <dbReference type="EMBL" id="CEN40030.1"/>
    </source>
</evidence>
<organism evidence="2 3">
    <name type="scientific">Capnocytophaga cynodegmi</name>
    <dbReference type="NCBI Taxonomy" id="28189"/>
    <lineage>
        <taxon>Bacteria</taxon>
        <taxon>Pseudomonadati</taxon>
        <taxon>Bacteroidota</taxon>
        <taxon>Flavobacteriia</taxon>
        <taxon>Flavobacteriales</taxon>
        <taxon>Flavobacteriaceae</taxon>
        <taxon>Capnocytophaga</taxon>
    </lineage>
</organism>
<dbReference type="OrthoDB" id="164222at2"/>
<dbReference type="Pfam" id="PF01910">
    <property type="entry name" value="Thiamine_BP"/>
    <property type="match status" value="1"/>
</dbReference>
<dbReference type="Proteomes" id="UP000038083">
    <property type="component" value="Unassembled WGS sequence"/>
</dbReference>
<dbReference type="InterPro" id="IPR002767">
    <property type="entry name" value="Thiamine_BP"/>
</dbReference>
<feature type="domain" description="Thiamine-binding protein" evidence="1">
    <location>
        <begin position="5"/>
        <end position="75"/>
    </location>
</feature>
<dbReference type="EMBL" id="CDOG01000034">
    <property type="protein sequence ID" value="CEN40030.1"/>
    <property type="molecule type" value="Genomic_DNA"/>
</dbReference>
<protein>
    <recommendedName>
        <fullName evidence="1">Thiamine-binding protein domain-containing protein</fullName>
    </recommendedName>
</protein>
<evidence type="ECO:0000313" key="3">
    <source>
        <dbReference type="Proteomes" id="UP000038083"/>
    </source>
</evidence>